<evidence type="ECO:0000313" key="4">
    <source>
        <dbReference type="Proteomes" id="UP000269157"/>
    </source>
</evidence>
<dbReference type="InterPro" id="IPR018638">
    <property type="entry name" value="DUF2061_membrane"/>
</dbReference>
<name>A0A497X610_9RHOB</name>
<dbReference type="Pfam" id="PF09834">
    <property type="entry name" value="DUF2061"/>
    <property type="match status" value="1"/>
</dbReference>
<evidence type="ECO:0000313" key="3">
    <source>
        <dbReference type="EMBL" id="RLJ60521.1"/>
    </source>
</evidence>
<gene>
    <name evidence="3" type="ORF">BCF46_0722</name>
</gene>
<keyword evidence="1" id="KW-0812">Transmembrane</keyword>
<keyword evidence="1" id="KW-1133">Transmembrane helix</keyword>
<proteinExistence type="predicted"/>
<dbReference type="OrthoDB" id="197461at2"/>
<feature type="domain" description="DUF2061" evidence="2">
    <location>
        <begin position="8"/>
        <end position="59"/>
    </location>
</feature>
<keyword evidence="1" id="KW-0472">Membrane</keyword>
<accession>A0A497X610</accession>
<reference evidence="3 4" key="1">
    <citation type="submission" date="2018-10" db="EMBL/GenBank/DDBJ databases">
        <title>Genomic Encyclopedia of Archaeal and Bacterial Type Strains, Phase II (KMG-II): from individual species to whole genera.</title>
        <authorList>
            <person name="Goeker M."/>
        </authorList>
    </citation>
    <scope>NUCLEOTIDE SEQUENCE [LARGE SCALE GENOMIC DNA]</scope>
    <source>
        <strain evidence="3 4">DSM 29466</strain>
    </source>
</reference>
<dbReference type="AlphaFoldDB" id="A0A497X610"/>
<comment type="caution">
    <text evidence="3">The sequence shown here is derived from an EMBL/GenBank/DDBJ whole genome shotgun (WGS) entry which is preliminary data.</text>
</comment>
<feature type="transmembrane region" description="Helical" evidence="1">
    <location>
        <begin position="34"/>
        <end position="54"/>
    </location>
</feature>
<evidence type="ECO:0000256" key="1">
    <source>
        <dbReference type="SAM" id="Phobius"/>
    </source>
</evidence>
<sequence length="73" mass="8110">MESKTRSLVKAVLWTLMGFLMMIVVGYVSTGSMALGSGMALANSILGLVNYMIYERVWARVSWGVLRVNHQDV</sequence>
<keyword evidence="4" id="KW-1185">Reference proteome</keyword>
<organism evidence="3 4">
    <name type="scientific">Litoreibacter meonggei</name>
    <dbReference type="NCBI Taxonomy" id="1049199"/>
    <lineage>
        <taxon>Bacteria</taxon>
        <taxon>Pseudomonadati</taxon>
        <taxon>Pseudomonadota</taxon>
        <taxon>Alphaproteobacteria</taxon>
        <taxon>Rhodobacterales</taxon>
        <taxon>Roseobacteraceae</taxon>
        <taxon>Litoreibacter</taxon>
    </lineage>
</organism>
<feature type="transmembrane region" description="Helical" evidence="1">
    <location>
        <begin position="7"/>
        <end position="28"/>
    </location>
</feature>
<protein>
    <submittedName>
        <fullName evidence="3">Putative membrane protein</fullName>
    </submittedName>
</protein>
<dbReference type="EMBL" id="RCCE01000001">
    <property type="protein sequence ID" value="RLJ60521.1"/>
    <property type="molecule type" value="Genomic_DNA"/>
</dbReference>
<dbReference type="RefSeq" id="WP_121021764.1">
    <property type="nucleotide sequence ID" value="NZ_RCCE01000001.1"/>
</dbReference>
<evidence type="ECO:0000259" key="2">
    <source>
        <dbReference type="Pfam" id="PF09834"/>
    </source>
</evidence>
<dbReference type="Proteomes" id="UP000269157">
    <property type="component" value="Unassembled WGS sequence"/>
</dbReference>